<protein>
    <submittedName>
        <fullName evidence="10">Isotrichodermin C-15 hydroxylase</fullName>
    </submittedName>
</protein>
<dbReference type="InterPro" id="IPR050121">
    <property type="entry name" value="Cytochrome_P450_monoxygenase"/>
</dbReference>
<dbReference type="SUPFAM" id="SSF48264">
    <property type="entry name" value="Cytochrome P450"/>
    <property type="match status" value="1"/>
</dbReference>
<dbReference type="GO" id="GO:0009403">
    <property type="term" value="P:toxin biosynthetic process"/>
    <property type="evidence" value="ECO:0007669"/>
    <property type="project" value="UniProtKB-ARBA"/>
</dbReference>
<organism evidence="10 11">
    <name type="scientific">Podospora anserina (strain S / ATCC MYA-4624 / DSM 980 / FGSC 10383)</name>
    <name type="common">Pleurage anserina</name>
    <dbReference type="NCBI Taxonomy" id="515849"/>
    <lineage>
        <taxon>Eukaryota</taxon>
        <taxon>Fungi</taxon>
        <taxon>Dikarya</taxon>
        <taxon>Ascomycota</taxon>
        <taxon>Pezizomycotina</taxon>
        <taxon>Sordariomycetes</taxon>
        <taxon>Sordariomycetidae</taxon>
        <taxon>Sordariales</taxon>
        <taxon>Podosporaceae</taxon>
        <taxon>Podospora</taxon>
        <taxon>Podospora anserina</taxon>
    </lineage>
</organism>
<dbReference type="GO" id="GO:0004497">
    <property type="term" value="F:monooxygenase activity"/>
    <property type="evidence" value="ECO:0007669"/>
    <property type="project" value="UniProtKB-KW"/>
</dbReference>
<dbReference type="InterPro" id="IPR017972">
    <property type="entry name" value="Cyt_P450_CS"/>
</dbReference>
<dbReference type="AlphaFoldDB" id="A0A090C9C4"/>
<name>A0A090C9C4_PODAN</name>
<evidence type="ECO:0000256" key="8">
    <source>
        <dbReference type="PIRSR" id="PIRSR602401-1"/>
    </source>
</evidence>
<dbReference type="GO" id="GO:0016705">
    <property type="term" value="F:oxidoreductase activity, acting on paired donors, with incorporation or reduction of molecular oxygen"/>
    <property type="evidence" value="ECO:0007669"/>
    <property type="project" value="InterPro"/>
</dbReference>
<dbReference type="Proteomes" id="UP000001197">
    <property type="component" value="Chromosome 1"/>
</dbReference>
<dbReference type="PROSITE" id="PS00086">
    <property type="entry name" value="CYTOCHROME_P450"/>
    <property type="match status" value="1"/>
</dbReference>
<evidence type="ECO:0000256" key="5">
    <source>
        <dbReference type="ARBA" id="ARBA00023002"/>
    </source>
</evidence>
<dbReference type="InParanoid" id="A0A090C9C4"/>
<keyword evidence="7 9" id="KW-0503">Monooxygenase</keyword>
<evidence type="ECO:0000256" key="6">
    <source>
        <dbReference type="ARBA" id="ARBA00023004"/>
    </source>
</evidence>
<dbReference type="PRINTS" id="PR00385">
    <property type="entry name" value="P450"/>
</dbReference>
<dbReference type="STRING" id="515849.A0A090C9C4"/>
<accession>A0A090C9C4</accession>
<dbReference type="FunFam" id="1.10.630.10:FF:000047">
    <property type="entry name" value="Cytochrome P450 monooxygenase"/>
    <property type="match status" value="1"/>
</dbReference>
<dbReference type="InterPro" id="IPR002401">
    <property type="entry name" value="Cyt_P450_E_grp-I"/>
</dbReference>
<comment type="cofactor">
    <cofactor evidence="1 8">
        <name>heme</name>
        <dbReference type="ChEBI" id="CHEBI:30413"/>
    </cofactor>
</comment>
<keyword evidence="6 8" id="KW-0408">Iron</keyword>
<keyword evidence="3 8" id="KW-0349">Heme</keyword>
<evidence type="ECO:0000313" key="10">
    <source>
        <dbReference type="EMBL" id="CDP23371.1"/>
    </source>
</evidence>
<keyword evidence="4 8" id="KW-0479">Metal-binding</keyword>
<keyword evidence="5 9" id="KW-0560">Oxidoreductase</keyword>
<comment type="similarity">
    <text evidence="2 9">Belongs to the cytochrome P450 family.</text>
</comment>
<dbReference type="Pfam" id="PF00067">
    <property type="entry name" value="p450"/>
    <property type="match status" value="2"/>
</dbReference>
<evidence type="ECO:0000256" key="4">
    <source>
        <dbReference type="ARBA" id="ARBA00022723"/>
    </source>
</evidence>
<dbReference type="InterPro" id="IPR036396">
    <property type="entry name" value="Cyt_P450_sf"/>
</dbReference>
<evidence type="ECO:0000256" key="2">
    <source>
        <dbReference type="ARBA" id="ARBA00010617"/>
    </source>
</evidence>
<dbReference type="EMBL" id="FO904936">
    <property type="protein sequence ID" value="CDP23371.1"/>
    <property type="molecule type" value="Genomic_DNA"/>
</dbReference>
<evidence type="ECO:0000256" key="1">
    <source>
        <dbReference type="ARBA" id="ARBA00001971"/>
    </source>
</evidence>
<feature type="binding site" description="axial binding residue" evidence="8">
    <location>
        <position position="490"/>
    </location>
    <ligand>
        <name>heme</name>
        <dbReference type="ChEBI" id="CHEBI:30413"/>
    </ligand>
    <ligandPart>
        <name>Fe</name>
        <dbReference type="ChEBI" id="CHEBI:18248"/>
    </ligandPart>
</feature>
<dbReference type="GO" id="GO:0020037">
    <property type="term" value="F:heme binding"/>
    <property type="evidence" value="ECO:0007669"/>
    <property type="project" value="InterPro"/>
</dbReference>
<dbReference type="PRINTS" id="PR00463">
    <property type="entry name" value="EP450I"/>
</dbReference>
<dbReference type="Gene3D" id="1.10.630.10">
    <property type="entry name" value="Cytochrome P450"/>
    <property type="match status" value="1"/>
</dbReference>
<dbReference type="PANTHER" id="PTHR24305:SF29">
    <property type="entry name" value="BENZOATE-PARA-HYDROXYLASE"/>
    <property type="match status" value="1"/>
</dbReference>
<evidence type="ECO:0000256" key="3">
    <source>
        <dbReference type="ARBA" id="ARBA00022617"/>
    </source>
</evidence>
<evidence type="ECO:0000313" key="11">
    <source>
        <dbReference type="Proteomes" id="UP000001197"/>
    </source>
</evidence>
<keyword evidence="11" id="KW-1185">Reference proteome</keyword>
<sequence>MSYKSSMMTMLSISEHGSLGPMGVLGVALAGVSRQHQLHHPSTRKLTTPQSLSIFLLRSIYYAFLHPLSKIPGPKLYSFWDLPYLYHALHGNWPHKLKDLHDRYGPAVRYTPDNISFTTPSAWKTIYGHRHLPGQETFPKDPTAYRPTPSGHPHIIIASDLDHRRQRRLLSHAFSEKALRAQEDILNHYVTLLITKLTAKANANVAVDIVQWFNFTTFDLIGDLAFGQPFNCLDSAAYHPWVSLIFSNIKLGVFFEVLRRHPFLGCLKTFLLPKHLVQSQKEHRALSEKTAKKRLEAGGTERGDFMSYILRHNDEKGMSEGEIIENSSLLIIAGSETTATQLSGTTFWLLKNRDKYDKLVKEIRGRFGREDEIDLVAVGGLEYLEAVLEEGFRMCKFFFISKLVVVVLMEIDPPTPLALPRRVPPKGEYIEGYWIPGNTSVAVPQWASYQSSSNFRDPQKFVPERWLGDPRYADDVRGVLQPFSVGPRNCIGRNLAYAEMRLIMARLLWNFDLELMPESEEWNKQRIYVLWEKGAVNVRLTPVVR</sequence>
<dbReference type="CDD" id="cd11058">
    <property type="entry name" value="CYP60B-like"/>
    <property type="match status" value="1"/>
</dbReference>
<evidence type="ECO:0000256" key="9">
    <source>
        <dbReference type="RuleBase" id="RU000461"/>
    </source>
</evidence>
<reference evidence="10 11" key="1">
    <citation type="journal article" date="2008" name="Genome Biol.">
        <title>The genome sequence of the model ascomycete fungus Podospora anserina.</title>
        <authorList>
            <person name="Espagne E."/>
            <person name="Lespinet O."/>
            <person name="Malagnac F."/>
            <person name="Da Silva C."/>
            <person name="Jaillon O."/>
            <person name="Porcel B.M."/>
            <person name="Couloux A."/>
            <person name="Aury J.-M."/>
            <person name="Segurens B."/>
            <person name="Poulain J."/>
            <person name="Anthouard V."/>
            <person name="Grossetete S."/>
            <person name="Khalili H."/>
            <person name="Coppin E."/>
            <person name="Dequard-Chablat M."/>
            <person name="Picard M."/>
            <person name="Contamine V."/>
            <person name="Arnaise S."/>
            <person name="Bourdais A."/>
            <person name="Berteaux-Lecellier V."/>
            <person name="Gautheret D."/>
            <person name="de Vries R.P."/>
            <person name="Battaglia E."/>
            <person name="Coutinho P.M."/>
            <person name="Danchin E.G.J."/>
            <person name="Henrissat B."/>
            <person name="El Khoury R."/>
            <person name="Sainsard-Chanet A."/>
            <person name="Boivin A."/>
            <person name="Pinan-Lucarre B."/>
            <person name="Sellem C.H."/>
            <person name="Debuchy R."/>
            <person name="Wincker P."/>
            <person name="Weissenbach J."/>
            <person name="Silar P."/>
        </authorList>
    </citation>
    <scope>NUCLEOTIDE SEQUENCE [LARGE SCALE GENOMIC DNA]</scope>
    <source>
        <strain evidence="11">S / ATCC MYA-4624 / DSM 980 / FGSC 10383</strain>
    </source>
</reference>
<dbReference type="InterPro" id="IPR001128">
    <property type="entry name" value="Cyt_P450"/>
</dbReference>
<reference evidence="11" key="2">
    <citation type="journal article" date="2014" name="Genetics">
        <title>Maintaining two mating types: Structure of the mating type locus and its role in heterokaryosis in Podospora anserina.</title>
        <authorList>
            <person name="Grognet P."/>
            <person name="Bidard F."/>
            <person name="Kuchly C."/>
            <person name="Tong L.C.H."/>
            <person name="Coppin E."/>
            <person name="Benkhali J.A."/>
            <person name="Couloux A."/>
            <person name="Wincker P."/>
            <person name="Debuchy R."/>
            <person name="Silar P."/>
        </authorList>
    </citation>
    <scope>GENOME REANNOTATION</scope>
    <source>
        <strain evidence="11">S / ATCC MYA-4624 / DSM 980 / FGSC 10383</strain>
    </source>
</reference>
<evidence type="ECO:0000256" key="7">
    <source>
        <dbReference type="ARBA" id="ARBA00023033"/>
    </source>
</evidence>
<dbReference type="GO" id="GO:0005506">
    <property type="term" value="F:iron ion binding"/>
    <property type="evidence" value="ECO:0007669"/>
    <property type="project" value="InterPro"/>
</dbReference>
<dbReference type="PANTHER" id="PTHR24305">
    <property type="entry name" value="CYTOCHROME P450"/>
    <property type="match status" value="1"/>
</dbReference>
<proteinExistence type="inferred from homology"/>